<evidence type="ECO:0000256" key="8">
    <source>
        <dbReference type="SAM" id="Phobius"/>
    </source>
</evidence>
<feature type="transmembrane region" description="Helical" evidence="8">
    <location>
        <begin position="23"/>
        <end position="42"/>
    </location>
</feature>
<dbReference type="InterPro" id="IPR010020">
    <property type="entry name" value="Integral_membrane_YCCS_YHJK"/>
</dbReference>
<proteinExistence type="inferred from homology"/>
<feature type="transmembrane region" description="Helical" evidence="8">
    <location>
        <begin position="523"/>
        <end position="545"/>
    </location>
</feature>
<evidence type="ECO:0000256" key="6">
    <source>
        <dbReference type="ARBA" id="ARBA00043993"/>
    </source>
</evidence>
<evidence type="ECO:0000256" key="2">
    <source>
        <dbReference type="ARBA" id="ARBA00022475"/>
    </source>
</evidence>
<dbReference type="PANTHER" id="PTHR30509:SF8">
    <property type="entry name" value="INNER MEMBRANE PROTEIN YCCS"/>
    <property type="match status" value="1"/>
</dbReference>
<feature type="compositionally biased region" description="Polar residues" evidence="7">
    <location>
        <begin position="732"/>
        <end position="751"/>
    </location>
</feature>
<dbReference type="NCBIfam" id="TIGR01667">
    <property type="entry name" value="YCCS_YHFK"/>
    <property type="match status" value="1"/>
</dbReference>
<reference evidence="11 12" key="1">
    <citation type="submission" date="2018-10" db="EMBL/GenBank/DDBJ databases">
        <title>Genomic Encyclopedia of Type Strains, Phase IV (KMG-IV): sequencing the most valuable type-strain genomes for metagenomic binning, comparative biology and taxonomic classification.</title>
        <authorList>
            <person name="Goeker M."/>
        </authorList>
    </citation>
    <scope>NUCLEOTIDE SEQUENCE [LARGE SCALE GENOMIC DNA]</scope>
    <source>
        <strain evidence="11 12">DSM 23229</strain>
    </source>
</reference>
<evidence type="ECO:0000256" key="3">
    <source>
        <dbReference type="ARBA" id="ARBA00022692"/>
    </source>
</evidence>
<dbReference type="PANTHER" id="PTHR30509">
    <property type="entry name" value="P-HYDROXYBENZOIC ACID EFFLUX PUMP SUBUNIT-RELATED"/>
    <property type="match status" value="1"/>
</dbReference>
<gene>
    <name evidence="11" type="ORF">C7446_1914</name>
</gene>
<keyword evidence="5 8" id="KW-0472">Membrane</keyword>
<dbReference type="OrthoDB" id="8670769at2"/>
<keyword evidence="3 8" id="KW-0812">Transmembrane</keyword>
<dbReference type="InterPro" id="IPR049453">
    <property type="entry name" value="Memb_transporter_dom"/>
</dbReference>
<dbReference type="InterPro" id="IPR010019">
    <property type="entry name" value="Integral_membrane_YccS"/>
</dbReference>
<feature type="transmembrane region" description="Helical" evidence="8">
    <location>
        <begin position="150"/>
        <end position="173"/>
    </location>
</feature>
<feature type="domain" description="Integral membrane protein YccS N-terminal" evidence="9">
    <location>
        <begin position="75"/>
        <end position="362"/>
    </location>
</feature>
<evidence type="ECO:0000256" key="1">
    <source>
        <dbReference type="ARBA" id="ARBA00004651"/>
    </source>
</evidence>
<dbReference type="GO" id="GO:0005886">
    <property type="term" value="C:plasma membrane"/>
    <property type="evidence" value="ECO:0007669"/>
    <property type="project" value="UniProtKB-SubCell"/>
</dbReference>
<dbReference type="Pfam" id="PF13515">
    <property type="entry name" value="FUSC_2"/>
    <property type="match status" value="1"/>
</dbReference>
<organism evidence="11 12">
    <name type="scientific">Kushneria sinocarnis</name>
    <dbReference type="NCBI Taxonomy" id="595502"/>
    <lineage>
        <taxon>Bacteria</taxon>
        <taxon>Pseudomonadati</taxon>
        <taxon>Pseudomonadota</taxon>
        <taxon>Gammaproteobacteria</taxon>
        <taxon>Oceanospirillales</taxon>
        <taxon>Halomonadaceae</taxon>
        <taxon>Kushneria</taxon>
    </lineage>
</organism>
<evidence type="ECO:0000256" key="5">
    <source>
        <dbReference type="ARBA" id="ARBA00023136"/>
    </source>
</evidence>
<name>A0A420WW71_9GAMM</name>
<evidence type="ECO:0000313" key="11">
    <source>
        <dbReference type="EMBL" id="RKR03389.1"/>
    </source>
</evidence>
<feature type="transmembrane region" description="Helical" evidence="8">
    <location>
        <begin position="95"/>
        <end position="113"/>
    </location>
</feature>
<feature type="region of interest" description="Disordered" evidence="7">
    <location>
        <begin position="728"/>
        <end position="751"/>
    </location>
</feature>
<feature type="transmembrane region" description="Helical" evidence="8">
    <location>
        <begin position="120"/>
        <end position="138"/>
    </location>
</feature>
<keyword evidence="2" id="KW-1003">Cell membrane</keyword>
<evidence type="ECO:0000256" key="4">
    <source>
        <dbReference type="ARBA" id="ARBA00022989"/>
    </source>
</evidence>
<feature type="transmembrane region" description="Helical" evidence="8">
    <location>
        <begin position="48"/>
        <end position="65"/>
    </location>
</feature>
<accession>A0A420WW71</accession>
<keyword evidence="12" id="KW-1185">Reference proteome</keyword>
<dbReference type="AlphaFoldDB" id="A0A420WW71"/>
<dbReference type="Pfam" id="PF12805">
    <property type="entry name" value="FUSC-like"/>
    <property type="match status" value="1"/>
</dbReference>
<feature type="transmembrane region" description="Helical" evidence="8">
    <location>
        <begin position="452"/>
        <end position="470"/>
    </location>
</feature>
<comment type="similarity">
    <text evidence="6">Belongs to the YccS/YhfK family.</text>
</comment>
<protein>
    <submittedName>
        <fullName evidence="11">Putative membrane protein (TIGR01666 family)</fullName>
    </submittedName>
</protein>
<evidence type="ECO:0000256" key="7">
    <source>
        <dbReference type="SAM" id="MobiDB-lite"/>
    </source>
</evidence>
<keyword evidence="4 8" id="KW-1133">Transmembrane helix</keyword>
<dbReference type="InterPro" id="IPR032692">
    <property type="entry name" value="YccS_N"/>
</dbReference>
<comment type="subcellular location">
    <subcellularLocation>
        <location evidence="1">Cell membrane</location>
        <topology evidence="1">Multi-pass membrane protein</topology>
    </subcellularLocation>
</comment>
<evidence type="ECO:0000259" key="10">
    <source>
        <dbReference type="Pfam" id="PF13515"/>
    </source>
</evidence>
<feature type="transmembrane region" description="Helical" evidence="8">
    <location>
        <begin position="72"/>
        <end position="89"/>
    </location>
</feature>
<evidence type="ECO:0000259" key="9">
    <source>
        <dbReference type="Pfam" id="PF12805"/>
    </source>
</evidence>
<feature type="domain" description="Integral membrane bound transporter" evidence="10">
    <location>
        <begin position="422"/>
        <end position="537"/>
    </location>
</feature>
<sequence length="751" mass="83661">MSSSEFPAALSLSLRRLWALDRFAYSFRVFIALSGAMLWSWWQDDMQVMIPLFLGIIASALAETDDSWQGRLLALLVTLVCFSVAALSVELLFEWPWLFAVSLGASSFMLIMLGAIGQRYATIASATLILSVYTMISLEHRGGVPPDNLWHGPALLVSGAAWYGLLSVLWHALFTHQPVRQSLATLLSELGDYLRLKSALFEPIRGVDIEQRRVALLRQNGRVVEALNQTKEMIFSRIDGQRSGRRLDRYLRLYFIAQDIHERASSTHYPYGALIEHFYHSDVLFRCQRLLHQQGRACQTLSRALLLRRAFDHHESEQALEDLRASLDHLHAHGQPDTPERQRLLRSLNALLINLTALERQLGGAYNPEVIPAEGDRSLFDRTPSGPRDAWQRVRGHLRLRSPILRHALRLSTALMVGYGVLRLVHPVQGYWILLTTLFVCRPSFGATHRFLRQRILGTVGGLVAGWALITLFPQPLVQSMIAVLAGVLFFANRTTRYTLATAAITLMVLCCFNQVGNGFGLILPRLIDTLLGALIAGLAVVLILPDWQGRRLNREAAATVSASRDYLREIRRQYQTGKRDDLAYRLARRNAHNADAAFSTLLSNMLLEPAPYRRGADDGFRFLVIAHTILGHLSALGAHRRNLQRHEADHPDDPAVAYAYEQLIGYLDRIARALSERTAIAPFEPAPEAVAASLEPQPETSDEGDRLVPTQLALICRQITPLAEAAGRLTDSGTGTTRATAVSGQAGRSG</sequence>
<dbReference type="NCBIfam" id="TIGR01666">
    <property type="entry name" value="YCCS"/>
    <property type="match status" value="1"/>
</dbReference>
<dbReference type="Proteomes" id="UP000281975">
    <property type="component" value="Unassembled WGS sequence"/>
</dbReference>
<dbReference type="EMBL" id="RBIN01000005">
    <property type="protein sequence ID" value="RKR03389.1"/>
    <property type="molecule type" value="Genomic_DNA"/>
</dbReference>
<dbReference type="RefSeq" id="WP_121172864.1">
    <property type="nucleotide sequence ID" value="NZ_RBIN01000005.1"/>
</dbReference>
<comment type="caution">
    <text evidence="11">The sequence shown here is derived from an EMBL/GenBank/DDBJ whole genome shotgun (WGS) entry which is preliminary data.</text>
</comment>
<evidence type="ECO:0000313" key="12">
    <source>
        <dbReference type="Proteomes" id="UP000281975"/>
    </source>
</evidence>
<feature type="transmembrane region" description="Helical" evidence="8">
    <location>
        <begin position="499"/>
        <end position="517"/>
    </location>
</feature>